<dbReference type="EMBL" id="JAEQNB010000005">
    <property type="protein sequence ID" value="MBL0388269.1"/>
    <property type="molecule type" value="Genomic_DNA"/>
</dbReference>
<evidence type="ECO:0000313" key="3">
    <source>
        <dbReference type="Proteomes" id="UP000602284"/>
    </source>
</evidence>
<sequence>MKKLALALMAALTVFGATAYATPAQATTHSTVVPNSPEGTVLVVYFDHYPPSTYSDDSGFYGYLINVRTVSGGLWEGTYYSNFN</sequence>
<keyword evidence="3" id="KW-1185">Reference proteome</keyword>
<feature type="signal peptide" evidence="1">
    <location>
        <begin position="1"/>
        <end position="19"/>
    </location>
</feature>
<evidence type="ECO:0000313" key="2">
    <source>
        <dbReference type="EMBL" id="MBL0388269.1"/>
    </source>
</evidence>
<name>A0ABS1JDB0_9BACL</name>
<gene>
    <name evidence="2" type="ORF">JJB07_16770</name>
</gene>
<reference evidence="2 3" key="1">
    <citation type="submission" date="2021-01" db="EMBL/GenBank/DDBJ databases">
        <title>Tumebacillus sp. strain ITR2 16S ribosomal RNA gene Genome sequencing and assembly.</title>
        <authorList>
            <person name="Kang M."/>
        </authorList>
    </citation>
    <scope>NUCLEOTIDE SEQUENCE [LARGE SCALE GENOMIC DNA]</scope>
    <source>
        <strain evidence="2 3">ITR2</strain>
    </source>
</reference>
<feature type="chain" id="PRO_5045204746" evidence="1">
    <location>
        <begin position="20"/>
        <end position="84"/>
    </location>
</feature>
<dbReference type="RefSeq" id="WP_201637056.1">
    <property type="nucleotide sequence ID" value="NZ_JAEQNB010000005.1"/>
</dbReference>
<organism evidence="2 3">
    <name type="scientific">Tumebacillus amylolyticus</name>
    <dbReference type="NCBI Taxonomy" id="2801339"/>
    <lineage>
        <taxon>Bacteria</taxon>
        <taxon>Bacillati</taxon>
        <taxon>Bacillota</taxon>
        <taxon>Bacilli</taxon>
        <taxon>Bacillales</taxon>
        <taxon>Alicyclobacillaceae</taxon>
        <taxon>Tumebacillus</taxon>
    </lineage>
</organism>
<keyword evidence="1" id="KW-0732">Signal</keyword>
<dbReference type="Proteomes" id="UP000602284">
    <property type="component" value="Unassembled WGS sequence"/>
</dbReference>
<protein>
    <submittedName>
        <fullName evidence="2">Uncharacterized protein</fullName>
    </submittedName>
</protein>
<accession>A0ABS1JDB0</accession>
<evidence type="ECO:0000256" key="1">
    <source>
        <dbReference type="SAM" id="SignalP"/>
    </source>
</evidence>
<proteinExistence type="predicted"/>
<comment type="caution">
    <text evidence="2">The sequence shown here is derived from an EMBL/GenBank/DDBJ whole genome shotgun (WGS) entry which is preliminary data.</text>
</comment>